<sequence length="80" mass="8671">MKSLNLTFKTSKGKKHLLKLGYANSNLDAKTVRQAMELIAAANLFVKGDEQLCVTPLAAKYVDTVDTVLFNDAAAKTLAK</sequence>
<evidence type="ECO:0000313" key="2">
    <source>
        <dbReference type="Proteomes" id="UP000239920"/>
    </source>
</evidence>
<gene>
    <name evidence="1" type="ORF">CK797_04920</name>
</gene>
<organism evidence="1 2">
    <name type="scientific">Limosilactobacillus pontis</name>
    <dbReference type="NCBI Taxonomy" id="35787"/>
    <lineage>
        <taxon>Bacteria</taxon>
        <taxon>Bacillati</taxon>
        <taxon>Bacillota</taxon>
        <taxon>Bacilli</taxon>
        <taxon>Lactobacillales</taxon>
        <taxon>Lactobacillaceae</taxon>
        <taxon>Limosilactobacillus</taxon>
    </lineage>
</organism>
<dbReference type="Proteomes" id="UP000239920">
    <property type="component" value="Unassembled WGS sequence"/>
</dbReference>
<dbReference type="AlphaFoldDB" id="A0A2J6NN68"/>
<proteinExistence type="predicted"/>
<protein>
    <submittedName>
        <fullName evidence="1">DUF2922 domain-containing protein</fullName>
    </submittedName>
</protein>
<dbReference type="RefSeq" id="WP_104688645.1">
    <property type="nucleotide sequence ID" value="NZ_JBKTHY010000019.1"/>
</dbReference>
<evidence type="ECO:0000313" key="1">
    <source>
        <dbReference type="EMBL" id="PMB82770.1"/>
    </source>
</evidence>
<dbReference type="OrthoDB" id="2323347at2"/>
<name>A0A2J6NN68_9LACO</name>
<accession>A0A2J6NN68</accession>
<dbReference type="InterPro" id="IPR021321">
    <property type="entry name" value="DUF2922"/>
</dbReference>
<dbReference type="Pfam" id="PF11148">
    <property type="entry name" value="DUF2922"/>
    <property type="match status" value="1"/>
</dbReference>
<comment type="caution">
    <text evidence="1">The sequence shown here is derived from an EMBL/GenBank/DDBJ whole genome shotgun (WGS) entry which is preliminary data.</text>
</comment>
<reference evidence="1 2" key="1">
    <citation type="submission" date="2017-09" db="EMBL/GenBank/DDBJ databases">
        <title>Bacterial strain isolated from the female urinary microbiota.</title>
        <authorList>
            <person name="Thomas-White K."/>
            <person name="Kumar N."/>
            <person name="Forster S."/>
            <person name="Putonti C."/>
            <person name="Lawley T."/>
            <person name="Wolfe A.J."/>
        </authorList>
    </citation>
    <scope>NUCLEOTIDE SEQUENCE [LARGE SCALE GENOMIC DNA]</scope>
    <source>
        <strain evidence="1 2">UMB0683</strain>
    </source>
</reference>
<dbReference type="EMBL" id="PNFV01000004">
    <property type="protein sequence ID" value="PMB82770.1"/>
    <property type="molecule type" value="Genomic_DNA"/>
</dbReference>